<dbReference type="InterPro" id="IPR005119">
    <property type="entry name" value="LysR_subst-bd"/>
</dbReference>
<comment type="caution">
    <text evidence="6">The sequence shown here is derived from an EMBL/GenBank/DDBJ whole genome shotgun (WGS) entry which is preliminary data.</text>
</comment>
<keyword evidence="2" id="KW-0805">Transcription regulation</keyword>
<keyword evidence="3" id="KW-0238">DNA-binding</keyword>
<dbReference type="PANTHER" id="PTHR30346">
    <property type="entry name" value="TRANSCRIPTIONAL DUAL REGULATOR HCAR-RELATED"/>
    <property type="match status" value="1"/>
</dbReference>
<evidence type="ECO:0000256" key="4">
    <source>
        <dbReference type="ARBA" id="ARBA00023163"/>
    </source>
</evidence>
<evidence type="ECO:0000256" key="2">
    <source>
        <dbReference type="ARBA" id="ARBA00023015"/>
    </source>
</evidence>
<dbReference type="Gene3D" id="1.10.10.10">
    <property type="entry name" value="Winged helix-like DNA-binding domain superfamily/Winged helix DNA-binding domain"/>
    <property type="match status" value="1"/>
</dbReference>
<dbReference type="PROSITE" id="PS50931">
    <property type="entry name" value="HTH_LYSR"/>
    <property type="match status" value="1"/>
</dbReference>
<evidence type="ECO:0000313" key="6">
    <source>
        <dbReference type="EMBL" id="MDO7843634.1"/>
    </source>
</evidence>
<evidence type="ECO:0000256" key="3">
    <source>
        <dbReference type="ARBA" id="ARBA00023125"/>
    </source>
</evidence>
<keyword evidence="7" id="KW-1185">Reference proteome</keyword>
<dbReference type="EMBL" id="JAUQSZ010000010">
    <property type="protein sequence ID" value="MDO7843634.1"/>
    <property type="molecule type" value="Genomic_DNA"/>
</dbReference>
<gene>
    <name evidence="6" type="ORF">Q5H94_14970</name>
</gene>
<evidence type="ECO:0000256" key="1">
    <source>
        <dbReference type="ARBA" id="ARBA00009437"/>
    </source>
</evidence>
<evidence type="ECO:0000259" key="5">
    <source>
        <dbReference type="PROSITE" id="PS50931"/>
    </source>
</evidence>
<dbReference type="InterPro" id="IPR000847">
    <property type="entry name" value="LysR_HTH_N"/>
</dbReference>
<dbReference type="Proteomes" id="UP001176468">
    <property type="component" value="Unassembled WGS sequence"/>
</dbReference>
<dbReference type="SUPFAM" id="SSF46785">
    <property type="entry name" value="Winged helix' DNA-binding domain"/>
    <property type="match status" value="1"/>
</dbReference>
<evidence type="ECO:0000313" key="7">
    <source>
        <dbReference type="Proteomes" id="UP001176468"/>
    </source>
</evidence>
<dbReference type="InterPro" id="IPR036390">
    <property type="entry name" value="WH_DNA-bd_sf"/>
</dbReference>
<dbReference type="InterPro" id="IPR036388">
    <property type="entry name" value="WH-like_DNA-bd_sf"/>
</dbReference>
<name>A0ABT9A2S6_9SPHN</name>
<dbReference type="PANTHER" id="PTHR30346:SF0">
    <property type="entry name" value="HCA OPERON TRANSCRIPTIONAL ACTIVATOR HCAR"/>
    <property type="match status" value="1"/>
</dbReference>
<sequence length="305" mass="33671">MTTVFEPRLAVCFAVVAEHKSFTGAAELMGLSQPSISEQILKLESQLGFSLFARTSRAVELTVEGIAFLPHAQRITHAHNEGRRFIDMVRSGVNGTLRLGTLALTREVPERIALIDGFVAAAPWTRLEIVDGPHSFREMLRAGEVDAFIGFYYPTDSNGEFEMRPIHRSIAHLLVPTAHRLAESTTLAIQDLPGERLVTFPRGDDPALYDLIYTRFAAAGVQLVQGPESNRRTIEDFARARGHLTIKWRSIVAARKLLDGVIGIPMSGAPLTTTLALFRKRDSANPAVDLLWQMATSYAPEPREG</sequence>
<feature type="domain" description="HTH lysR-type" evidence="5">
    <location>
        <begin position="5"/>
        <end position="62"/>
    </location>
</feature>
<dbReference type="SUPFAM" id="SSF53850">
    <property type="entry name" value="Periplasmic binding protein-like II"/>
    <property type="match status" value="1"/>
</dbReference>
<dbReference type="RefSeq" id="WP_304562089.1">
    <property type="nucleotide sequence ID" value="NZ_JAUQSZ010000010.1"/>
</dbReference>
<dbReference type="Pfam" id="PF00126">
    <property type="entry name" value="HTH_1"/>
    <property type="match status" value="1"/>
</dbReference>
<comment type="similarity">
    <text evidence="1">Belongs to the LysR transcriptional regulatory family.</text>
</comment>
<dbReference type="Gene3D" id="3.40.190.10">
    <property type="entry name" value="Periplasmic binding protein-like II"/>
    <property type="match status" value="2"/>
</dbReference>
<proteinExistence type="inferred from homology"/>
<reference evidence="6" key="1">
    <citation type="submission" date="2023-07" db="EMBL/GenBank/DDBJ databases">
        <authorList>
            <person name="Kim M.K."/>
        </authorList>
    </citation>
    <scope>NUCLEOTIDE SEQUENCE</scope>
    <source>
        <strain evidence="6">CA1-15</strain>
    </source>
</reference>
<protein>
    <submittedName>
        <fullName evidence="6">LysR family transcriptional regulator</fullName>
    </submittedName>
</protein>
<accession>A0ABT9A2S6</accession>
<dbReference type="Pfam" id="PF03466">
    <property type="entry name" value="LysR_substrate"/>
    <property type="match status" value="1"/>
</dbReference>
<organism evidence="6 7">
    <name type="scientific">Sphingomonas immobilis</name>
    <dbReference type="NCBI Taxonomy" id="3063997"/>
    <lineage>
        <taxon>Bacteria</taxon>
        <taxon>Pseudomonadati</taxon>
        <taxon>Pseudomonadota</taxon>
        <taxon>Alphaproteobacteria</taxon>
        <taxon>Sphingomonadales</taxon>
        <taxon>Sphingomonadaceae</taxon>
        <taxon>Sphingomonas</taxon>
    </lineage>
</organism>
<dbReference type="PRINTS" id="PR00039">
    <property type="entry name" value="HTHLYSR"/>
</dbReference>
<keyword evidence="4" id="KW-0804">Transcription</keyword>